<evidence type="ECO:0000256" key="2">
    <source>
        <dbReference type="ARBA" id="ARBA00038188"/>
    </source>
</evidence>
<dbReference type="OrthoDB" id="540004at2759"/>
<gene>
    <name evidence="6" type="ORF">BJ875DRAFT_477085</name>
</gene>
<dbReference type="InterPro" id="IPR029063">
    <property type="entry name" value="SAM-dependent_MTases_sf"/>
</dbReference>
<proteinExistence type="inferred from homology"/>
<evidence type="ECO:0000313" key="6">
    <source>
        <dbReference type="EMBL" id="KAG9228589.1"/>
    </source>
</evidence>
<sequence length="346" mass="39215">MSPENTGVEYRKFWKREDVENKNKEELEKRKESGPDIGNAYYDMATYNYENGWGRKFHFCRLQPGECLEAGLARHEYFLALNLKLEPGMKVLDIGCGIGGPAREISAFAGVHVTGITINKVHINRAKVLTAESTLGDEHVKFQEADFCNIPHPDDYFDAVYAIESTVYAPHLQDVFKEVLRILKPGGLFGTYEFLMTPHYDPTNARHNDIKIRIERGTGCHIITTEKDVKGALSDVGLELVRAQDMGIVTREDSVPWWEPIDGNLTPFWAWQDLVKVFCLKKWVFNIAYLVILLGSLVGLVAGERIIAMEEVSMGVFGMRDGGKLEIFSPMFFFVARKPTKLSQKE</sequence>
<dbReference type="InterPro" id="IPR050447">
    <property type="entry name" value="Erg6_SMT_methyltransf"/>
</dbReference>
<keyword evidence="4" id="KW-0472">Membrane</keyword>
<dbReference type="InterPro" id="IPR030384">
    <property type="entry name" value="MeTrfase_SMT"/>
</dbReference>
<protein>
    <submittedName>
        <fullName evidence="6">Sterol 24-C-methyltransferase</fullName>
    </submittedName>
</protein>
<dbReference type="AlphaFoldDB" id="A0A9P7Y7J4"/>
<keyword evidence="3" id="KW-0949">S-adenosyl-L-methionine</keyword>
<organism evidence="6 7">
    <name type="scientific">Amylocarpus encephaloides</name>
    <dbReference type="NCBI Taxonomy" id="45428"/>
    <lineage>
        <taxon>Eukaryota</taxon>
        <taxon>Fungi</taxon>
        <taxon>Dikarya</taxon>
        <taxon>Ascomycota</taxon>
        <taxon>Pezizomycotina</taxon>
        <taxon>Leotiomycetes</taxon>
        <taxon>Helotiales</taxon>
        <taxon>Helotiales incertae sedis</taxon>
        <taxon>Amylocarpus</taxon>
    </lineage>
</organism>
<dbReference type="GO" id="GO:0003838">
    <property type="term" value="F:sterol 24-C-methyltransferase activity"/>
    <property type="evidence" value="ECO:0007669"/>
    <property type="project" value="TreeGrafter"/>
</dbReference>
<keyword evidence="4" id="KW-1133">Transmembrane helix</keyword>
<keyword evidence="7" id="KW-1185">Reference proteome</keyword>
<accession>A0A9P7Y7J4</accession>
<dbReference type="GO" id="GO:0032259">
    <property type="term" value="P:methylation"/>
    <property type="evidence" value="ECO:0007669"/>
    <property type="project" value="UniProtKB-KW"/>
</dbReference>
<feature type="domain" description="SAM-dependent methyltransferase Erg6/SMT-type" evidence="5">
    <location>
        <begin position="41"/>
        <end position="339"/>
    </location>
</feature>
<dbReference type="EMBL" id="MU251900">
    <property type="protein sequence ID" value="KAG9228589.1"/>
    <property type="molecule type" value="Genomic_DNA"/>
</dbReference>
<dbReference type="Pfam" id="PF13649">
    <property type="entry name" value="Methyltransf_25"/>
    <property type="match status" value="1"/>
</dbReference>
<dbReference type="PROSITE" id="PS51685">
    <property type="entry name" value="SAM_MT_ERG6_SMT"/>
    <property type="match status" value="1"/>
</dbReference>
<feature type="transmembrane region" description="Helical" evidence="4">
    <location>
        <begin position="283"/>
        <end position="303"/>
    </location>
</feature>
<dbReference type="PANTHER" id="PTHR44068">
    <property type="entry name" value="ZGC:194242"/>
    <property type="match status" value="1"/>
</dbReference>
<dbReference type="GO" id="GO:0005783">
    <property type="term" value="C:endoplasmic reticulum"/>
    <property type="evidence" value="ECO:0007669"/>
    <property type="project" value="TreeGrafter"/>
</dbReference>
<comment type="caution">
    <text evidence="6">The sequence shown here is derived from an EMBL/GenBank/DDBJ whole genome shotgun (WGS) entry which is preliminary data.</text>
</comment>
<evidence type="ECO:0000256" key="3">
    <source>
        <dbReference type="PROSITE-ProRule" id="PRU01022"/>
    </source>
</evidence>
<dbReference type="Proteomes" id="UP000824998">
    <property type="component" value="Unassembled WGS sequence"/>
</dbReference>
<keyword evidence="1 3" id="KW-0808">Transferase</keyword>
<comment type="similarity">
    <text evidence="2 3">Belongs to the class I-like SAM-binding methyltransferase superfamily. Erg6/SMT family.</text>
</comment>
<keyword evidence="3" id="KW-0489">Methyltransferase</keyword>
<dbReference type="PANTHER" id="PTHR44068:SF1">
    <property type="entry name" value="HYPOTHETICAL LOC100005854"/>
    <property type="match status" value="1"/>
</dbReference>
<keyword evidence="4" id="KW-0812">Transmembrane</keyword>
<evidence type="ECO:0000256" key="4">
    <source>
        <dbReference type="SAM" id="Phobius"/>
    </source>
</evidence>
<dbReference type="Gene3D" id="3.40.50.150">
    <property type="entry name" value="Vaccinia Virus protein VP39"/>
    <property type="match status" value="1"/>
</dbReference>
<dbReference type="InterPro" id="IPR041698">
    <property type="entry name" value="Methyltransf_25"/>
</dbReference>
<dbReference type="Pfam" id="PF08498">
    <property type="entry name" value="Sterol_MT_C"/>
    <property type="match status" value="1"/>
</dbReference>
<dbReference type="CDD" id="cd02440">
    <property type="entry name" value="AdoMet_MTases"/>
    <property type="match status" value="1"/>
</dbReference>
<name>A0A9P7Y7J4_9HELO</name>
<reference evidence="6" key="1">
    <citation type="journal article" date="2021" name="IMA Fungus">
        <title>Genomic characterization of three marine fungi, including Emericellopsis atlantica sp. nov. with signatures of a generalist lifestyle and marine biomass degradation.</title>
        <authorList>
            <person name="Hagestad O.C."/>
            <person name="Hou L."/>
            <person name="Andersen J.H."/>
            <person name="Hansen E.H."/>
            <person name="Altermark B."/>
            <person name="Li C."/>
            <person name="Kuhnert E."/>
            <person name="Cox R.J."/>
            <person name="Crous P.W."/>
            <person name="Spatafora J.W."/>
            <person name="Lail K."/>
            <person name="Amirebrahimi M."/>
            <person name="Lipzen A."/>
            <person name="Pangilinan J."/>
            <person name="Andreopoulos W."/>
            <person name="Hayes R.D."/>
            <person name="Ng V."/>
            <person name="Grigoriev I.V."/>
            <person name="Jackson S.A."/>
            <person name="Sutton T.D.S."/>
            <person name="Dobson A.D.W."/>
            <person name="Rama T."/>
        </authorList>
    </citation>
    <scope>NUCLEOTIDE SEQUENCE</scope>
    <source>
        <strain evidence="6">TRa018bII</strain>
    </source>
</reference>
<dbReference type="InterPro" id="IPR013705">
    <property type="entry name" value="Sterol_MeTrfase_C"/>
</dbReference>
<evidence type="ECO:0000256" key="1">
    <source>
        <dbReference type="ARBA" id="ARBA00022679"/>
    </source>
</evidence>
<dbReference type="SUPFAM" id="SSF53335">
    <property type="entry name" value="S-adenosyl-L-methionine-dependent methyltransferases"/>
    <property type="match status" value="1"/>
</dbReference>
<evidence type="ECO:0000259" key="5">
    <source>
        <dbReference type="PROSITE" id="PS51685"/>
    </source>
</evidence>
<evidence type="ECO:0000313" key="7">
    <source>
        <dbReference type="Proteomes" id="UP000824998"/>
    </source>
</evidence>
<dbReference type="GO" id="GO:0016126">
    <property type="term" value="P:sterol biosynthetic process"/>
    <property type="evidence" value="ECO:0007669"/>
    <property type="project" value="UniProtKB-KW"/>
</dbReference>